<keyword evidence="5" id="KW-0449">Lipoprotein</keyword>
<feature type="chain" id="PRO_5031427963" evidence="6">
    <location>
        <begin position="24"/>
        <end position="432"/>
    </location>
</feature>
<dbReference type="RefSeq" id="WP_181611421.1">
    <property type="nucleotide sequence ID" value="NZ_BAABAM010000003.1"/>
</dbReference>
<accession>A0A7W0CK82</accession>
<name>A0A7W0CK82_9ACTN</name>
<protein>
    <submittedName>
        <fullName evidence="7">Multiple sugar transport system substrate-binding protein</fullName>
    </submittedName>
</protein>
<dbReference type="Proteomes" id="UP000530928">
    <property type="component" value="Unassembled WGS sequence"/>
</dbReference>
<reference evidence="7 8" key="1">
    <citation type="submission" date="2020-07" db="EMBL/GenBank/DDBJ databases">
        <title>Genomic Encyclopedia of Type Strains, Phase IV (KMG-IV): sequencing the most valuable type-strain genomes for metagenomic binning, comparative biology and taxonomic classification.</title>
        <authorList>
            <person name="Goeker M."/>
        </authorList>
    </citation>
    <scope>NUCLEOTIDE SEQUENCE [LARGE SCALE GENOMIC DNA]</scope>
    <source>
        <strain evidence="7 8">DSM 45533</strain>
    </source>
</reference>
<dbReference type="Pfam" id="PF01547">
    <property type="entry name" value="SBP_bac_1"/>
    <property type="match status" value="1"/>
</dbReference>
<evidence type="ECO:0000256" key="1">
    <source>
        <dbReference type="ARBA" id="ARBA00022475"/>
    </source>
</evidence>
<dbReference type="PANTHER" id="PTHR43649:SF33">
    <property type="entry name" value="POLYGALACTURONAN_RHAMNOGALACTURONAN-BINDING PROTEIN YTCQ"/>
    <property type="match status" value="1"/>
</dbReference>
<organism evidence="7 8">
    <name type="scientific">Nonomuraea soli</name>
    <dbReference type="NCBI Taxonomy" id="1032476"/>
    <lineage>
        <taxon>Bacteria</taxon>
        <taxon>Bacillati</taxon>
        <taxon>Actinomycetota</taxon>
        <taxon>Actinomycetes</taxon>
        <taxon>Streptosporangiales</taxon>
        <taxon>Streptosporangiaceae</taxon>
        <taxon>Nonomuraea</taxon>
    </lineage>
</organism>
<dbReference type="EMBL" id="JACDUR010000004">
    <property type="protein sequence ID" value="MBA2892683.1"/>
    <property type="molecule type" value="Genomic_DNA"/>
</dbReference>
<keyword evidence="7" id="KW-0762">Sugar transport</keyword>
<keyword evidence="7" id="KW-0813">Transport</keyword>
<feature type="signal peptide" evidence="6">
    <location>
        <begin position="1"/>
        <end position="23"/>
    </location>
</feature>
<evidence type="ECO:0000313" key="8">
    <source>
        <dbReference type="Proteomes" id="UP000530928"/>
    </source>
</evidence>
<dbReference type="Gene3D" id="3.40.190.10">
    <property type="entry name" value="Periplasmic binding protein-like II"/>
    <property type="match status" value="1"/>
</dbReference>
<keyword evidence="2 6" id="KW-0732">Signal</keyword>
<gene>
    <name evidence="7" type="ORF">HNR30_004037</name>
</gene>
<dbReference type="InterPro" id="IPR050490">
    <property type="entry name" value="Bact_solute-bd_prot1"/>
</dbReference>
<keyword evidence="1" id="KW-1003">Cell membrane</keyword>
<dbReference type="PROSITE" id="PS51257">
    <property type="entry name" value="PROKAR_LIPOPROTEIN"/>
    <property type="match status" value="1"/>
</dbReference>
<evidence type="ECO:0000313" key="7">
    <source>
        <dbReference type="EMBL" id="MBA2892683.1"/>
    </source>
</evidence>
<sequence length="432" mass="46026">MRARTPAALIALLAMAACGSGPAAESDGRTTITLGYYAEAGGPADGTMRKLVADFMKANPTVNVKIESAAYDEFYTRLRTQLAGRKAPDVWLSDGALVQEYAGRKSLRDLNDLAKSLNADDYYGIDLIRKSDPQGRLFGFPQGAQTAVLFYNRTMFKQAGLAEPTGEWTYDDLMAAAKKLTKDTNGDGKPDVYGFRSYSKSFTESWWPLVKAFGGDILDDGGKVAVDSQPARDGLNWMLKAMHEEKVSPDVVTTDALGGSQTLFPSGVVAMQLGIYARIQTAAQGDIDFGVAPMPKGPGGKRGEIANINSWVINSASADPQAKAAWKWIEFFSGEGPQTAWTQIGEAVPINKKVAASPAFLEPGKPPAGRQVFLDALAVADDLGLNPVWSEYTGALAKPITSALSKEVPVDAALKTAQADAQAAIDRFTPGG</sequence>
<dbReference type="CDD" id="cd13585">
    <property type="entry name" value="PBP2_TMBP_like"/>
    <property type="match status" value="1"/>
</dbReference>
<keyword evidence="3" id="KW-0472">Membrane</keyword>
<dbReference type="AlphaFoldDB" id="A0A7W0CK82"/>
<dbReference type="PANTHER" id="PTHR43649">
    <property type="entry name" value="ARABINOSE-BINDING PROTEIN-RELATED"/>
    <property type="match status" value="1"/>
</dbReference>
<proteinExistence type="predicted"/>
<evidence type="ECO:0000256" key="3">
    <source>
        <dbReference type="ARBA" id="ARBA00023136"/>
    </source>
</evidence>
<evidence type="ECO:0000256" key="5">
    <source>
        <dbReference type="ARBA" id="ARBA00023288"/>
    </source>
</evidence>
<evidence type="ECO:0000256" key="4">
    <source>
        <dbReference type="ARBA" id="ARBA00023139"/>
    </source>
</evidence>
<comment type="caution">
    <text evidence="7">The sequence shown here is derived from an EMBL/GenBank/DDBJ whole genome shotgun (WGS) entry which is preliminary data.</text>
</comment>
<dbReference type="SUPFAM" id="SSF53850">
    <property type="entry name" value="Periplasmic binding protein-like II"/>
    <property type="match status" value="1"/>
</dbReference>
<evidence type="ECO:0000256" key="6">
    <source>
        <dbReference type="SAM" id="SignalP"/>
    </source>
</evidence>
<keyword evidence="4" id="KW-0564">Palmitate</keyword>
<dbReference type="InterPro" id="IPR006059">
    <property type="entry name" value="SBP"/>
</dbReference>
<evidence type="ECO:0000256" key="2">
    <source>
        <dbReference type="ARBA" id="ARBA00022729"/>
    </source>
</evidence>
<keyword evidence="8" id="KW-1185">Reference proteome</keyword>